<feature type="region of interest" description="Disordered" evidence="1">
    <location>
        <begin position="1"/>
        <end position="134"/>
    </location>
</feature>
<dbReference type="Proteomes" id="UP000544110">
    <property type="component" value="Unassembled WGS sequence"/>
</dbReference>
<name>A0A7Y9RUF2_9ACTN</name>
<feature type="domain" description="DUF5872" evidence="2">
    <location>
        <begin position="9"/>
        <end position="93"/>
    </location>
</feature>
<dbReference type="Pfam" id="PF19197">
    <property type="entry name" value="DUF5872"/>
    <property type="match status" value="1"/>
</dbReference>
<evidence type="ECO:0000259" key="2">
    <source>
        <dbReference type="Pfam" id="PF19197"/>
    </source>
</evidence>
<reference evidence="3 4" key="1">
    <citation type="submission" date="2020-07" db="EMBL/GenBank/DDBJ databases">
        <title>Sequencing the genomes of 1000 actinobacteria strains.</title>
        <authorList>
            <person name="Klenk H.-P."/>
        </authorList>
    </citation>
    <scope>NUCLEOTIDE SEQUENCE [LARGE SCALE GENOMIC DNA]</scope>
    <source>
        <strain evidence="3 4">DSM 24552</strain>
    </source>
</reference>
<feature type="compositionally biased region" description="Basic and acidic residues" evidence="1">
    <location>
        <begin position="44"/>
        <end position="68"/>
    </location>
</feature>
<evidence type="ECO:0000256" key="1">
    <source>
        <dbReference type="SAM" id="MobiDB-lite"/>
    </source>
</evidence>
<dbReference type="AlphaFoldDB" id="A0A7Y9RUF2"/>
<feature type="compositionally biased region" description="Basic and acidic residues" evidence="1">
    <location>
        <begin position="1"/>
        <end position="28"/>
    </location>
</feature>
<keyword evidence="4" id="KW-1185">Reference proteome</keyword>
<dbReference type="EMBL" id="JACCAC010000001">
    <property type="protein sequence ID" value="NYG54324.1"/>
    <property type="molecule type" value="Genomic_DNA"/>
</dbReference>
<evidence type="ECO:0000313" key="3">
    <source>
        <dbReference type="EMBL" id="NYG54324.1"/>
    </source>
</evidence>
<dbReference type="RefSeq" id="WP_218848698.1">
    <property type="nucleotide sequence ID" value="NZ_JACCAC010000001.1"/>
</dbReference>
<accession>A0A7Y9RUF2</accession>
<gene>
    <name evidence="3" type="ORF">BJ989_000628</name>
</gene>
<comment type="caution">
    <text evidence="3">The sequence shown here is derived from an EMBL/GenBank/DDBJ whole genome shotgun (WGS) entry which is preliminary data.</text>
</comment>
<protein>
    <recommendedName>
        <fullName evidence="2">DUF5872 domain-containing protein</fullName>
    </recommendedName>
</protein>
<sequence>MGKKEQQYTDPEMRQRVKEEIQASDKGGRPGQWSARKSQLLVQEYERRGGGYRGEKSEGAKDLERWTEEDWQTQDGSARARDGDETKRYLPKKAWDELSPAEKRRTEKAKREGSKEGEQFVDNTDGAKSARKRAHVPIRDYDELTAKDVAKRVRDLDADGLAAVERHERDHDGRKTVLDAVARARRRAG</sequence>
<dbReference type="InterPro" id="IPR043803">
    <property type="entry name" value="DUF5872"/>
</dbReference>
<organism evidence="3 4">
    <name type="scientific">Nocardioides perillae</name>
    <dbReference type="NCBI Taxonomy" id="1119534"/>
    <lineage>
        <taxon>Bacteria</taxon>
        <taxon>Bacillati</taxon>
        <taxon>Actinomycetota</taxon>
        <taxon>Actinomycetes</taxon>
        <taxon>Propionibacteriales</taxon>
        <taxon>Nocardioidaceae</taxon>
        <taxon>Nocardioides</taxon>
    </lineage>
</organism>
<feature type="compositionally biased region" description="Basic and acidic residues" evidence="1">
    <location>
        <begin position="78"/>
        <end position="118"/>
    </location>
</feature>
<evidence type="ECO:0000313" key="4">
    <source>
        <dbReference type="Proteomes" id="UP000544110"/>
    </source>
</evidence>
<proteinExistence type="predicted"/>